<dbReference type="AlphaFoldDB" id="A0A5J4NH10"/>
<dbReference type="PROSITE" id="PS51061">
    <property type="entry name" value="R3H"/>
    <property type="match status" value="1"/>
</dbReference>
<accession>A0A5J4NH10</accession>
<dbReference type="InterPro" id="IPR001374">
    <property type="entry name" value="R3H_dom"/>
</dbReference>
<evidence type="ECO:0000313" key="2">
    <source>
        <dbReference type="EMBL" id="KAA3674628.1"/>
    </source>
</evidence>
<dbReference type="Pfam" id="PF01424">
    <property type="entry name" value="R3H"/>
    <property type="match status" value="1"/>
</dbReference>
<protein>
    <recommendedName>
        <fullName evidence="1">R3H domain-containing protein</fullName>
    </recommendedName>
</protein>
<dbReference type="SMART" id="SM00393">
    <property type="entry name" value="R3H"/>
    <property type="match status" value="1"/>
</dbReference>
<organism evidence="2 3">
    <name type="scientific">Paragonimus westermani</name>
    <dbReference type="NCBI Taxonomy" id="34504"/>
    <lineage>
        <taxon>Eukaryota</taxon>
        <taxon>Metazoa</taxon>
        <taxon>Spiralia</taxon>
        <taxon>Lophotrochozoa</taxon>
        <taxon>Platyhelminthes</taxon>
        <taxon>Trematoda</taxon>
        <taxon>Digenea</taxon>
        <taxon>Plagiorchiida</taxon>
        <taxon>Troglotremata</taxon>
        <taxon>Troglotrematidae</taxon>
        <taxon>Paragonimus</taxon>
    </lineage>
</organism>
<dbReference type="InterPro" id="IPR036867">
    <property type="entry name" value="R3H_dom_sf"/>
</dbReference>
<dbReference type="Proteomes" id="UP000324629">
    <property type="component" value="Unassembled WGS sequence"/>
</dbReference>
<reference evidence="2 3" key="1">
    <citation type="journal article" date="2019" name="Gigascience">
        <title>Whole-genome sequence of the oriental lung fluke Paragonimus westermani.</title>
        <authorList>
            <person name="Oey H."/>
            <person name="Zakrzewski M."/>
            <person name="Narain K."/>
            <person name="Devi K.R."/>
            <person name="Agatsuma T."/>
            <person name="Nawaratna S."/>
            <person name="Gobert G.N."/>
            <person name="Jones M.K."/>
            <person name="Ragan M.A."/>
            <person name="McManus D.P."/>
            <person name="Krause L."/>
        </authorList>
    </citation>
    <scope>NUCLEOTIDE SEQUENCE [LARGE SCALE GENOMIC DNA]</scope>
    <source>
        <strain evidence="2 3">IND2009</strain>
    </source>
</reference>
<proteinExistence type="predicted"/>
<dbReference type="Gene3D" id="3.30.1370.50">
    <property type="entry name" value="R3H-like domain"/>
    <property type="match status" value="1"/>
</dbReference>
<dbReference type="EMBL" id="QNGE01003016">
    <property type="protein sequence ID" value="KAA3674628.1"/>
    <property type="molecule type" value="Genomic_DNA"/>
</dbReference>
<evidence type="ECO:0000313" key="3">
    <source>
        <dbReference type="Proteomes" id="UP000324629"/>
    </source>
</evidence>
<comment type="caution">
    <text evidence="2">The sequence shown here is derived from an EMBL/GenBank/DDBJ whole genome shotgun (WGS) entry which is preliminary data.</text>
</comment>
<feature type="domain" description="R3H" evidence="1">
    <location>
        <begin position="124"/>
        <end position="195"/>
    </location>
</feature>
<dbReference type="SUPFAM" id="SSF82708">
    <property type="entry name" value="R3H domain"/>
    <property type="match status" value="1"/>
</dbReference>
<gene>
    <name evidence="2" type="ORF">DEA37_0004370</name>
</gene>
<dbReference type="GO" id="GO:0003676">
    <property type="term" value="F:nucleic acid binding"/>
    <property type="evidence" value="ECO:0007669"/>
    <property type="project" value="UniProtKB-UniRule"/>
</dbReference>
<evidence type="ECO:0000259" key="1">
    <source>
        <dbReference type="PROSITE" id="PS51061"/>
    </source>
</evidence>
<name>A0A5J4NH10_9TREM</name>
<sequence length="261" mass="29245">MAFGPQKWSLLGMGLEVQLEKCSLTLQGDSSDRIVAISPLAKSEKAIREPLKLLACDESCAKAAESVQSTDSCYADTTDWKRGFGKDSEEPARTVGADGKLAFEPPEYSEFLRQYALNNIAFATSVEHQLFSMVQQFWKPPDKPETAPVRVLNHHFPPMNKKRRRFIRELVEFYGMEAYTFDPEPGRHVMVLAKRGEVRLPGGATDFRGSLTSCLQREFRGTVHIREGIPVPKKPEKKHGLPPASTMHSSYAHILKHGCSQ</sequence>
<keyword evidence="3" id="KW-1185">Reference proteome</keyword>